<dbReference type="EMBL" id="NKHZ01000015">
    <property type="protein sequence ID" value="PNS21069.1"/>
    <property type="molecule type" value="Genomic_DNA"/>
</dbReference>
<dbReference type="InterPro" id="IPR035994">
    <property type="entry name" value="Nucleoside_phosphorylase_sf"/>
</dbReference>
<dbReference type="Gene3D" id="1.25.40.20">
    <property type="entry name" value="Ankyrin repeat-containing domain"/>
    <property type="match status" value="3"/>
</dbReference>
<name>A0A2K1R1A3_9PEZI</name>
<evidence type="ECO:0000256" key="1">
    <source>
        <dbReference type="ARBA" id="ARBA00022737"/>
    </source>
</evidence>
<proteinExistence type="predicted"/>
<dbReference type="InterPro" id="IPR002110">
    <property type="entry name" value="Ankyrin_rpt"/>
</dbReference>
<dbReference type="Gene3D" id="3.40.50.1580">
    <property type="entry name" value="Nucleoside phosphorylase domain"/>
    <property type="match status" value="1"/>
</dbReference>
<reference evidence="6 7" key="1">
    <citation type="submission" date="2017-06" db="EMBL/GenBank/DDBJ databases">
        <title>Draft genome sequence of a variant of Elsinoe murrayae.</title>
        <authorList>
            <person name="Cheng Q."/>
        </authorList>
    </citation>
    <scope>NUCLEOTIDE SEQUENCE [LARGE SCALE GENOMIC DNA]</scope>
    <source>
        <strain evidence="6 7">CQ-2017a</strain>
    </source>
</reference>
<dbReference type="AlphaFoldDB" id="A0A2K1R1A3"/>
<comment type="caution">
    <text evidence="6">The sequence shown here is derived from an EMBL/GenBank/DDBJ whole genome shotgun (WGS) entry which is preliminary data.</text>
</comment>
<feature type="repeat" description="ANK" evidence="3">
    <location>
        <begin position="1177"/>
        <end position="1209"/>
    </location>
</feature>
<evidence type="ECO:0000259" key="4">
    <source>
        <dbReference type="Pfam" id="PF22939"/>
    </source>
</evidence>
<evidence type="ECO:0000256" key="2">
    <source>
        <dbReference type="ARBA" id="ARBA00023043"/>
    </source>
</evidence>
<dbReference type="InterPro" id="IPR056884">
    <property type="entry name" value="NPHP3-like_N"/>
</dbReference>
<feature type="domain" description="GPI inositol-deacylase winged helix" evidence="4">
    <location>
        <begin position="599"/>
        <end position="676"/>
    </location>
</feature>
<dbReference type="Gene3D" id="3.40.50.300">
    <property type="entry name" value="P-loop containing nucleotide triphosphate hydrolases"/>
    <property type="match status" value="1"/>
</dbReference>
<dbReference type="Pfam" id="PF12796">
    <property type="entry name" value="Ank_2"/>
    <property type="match status" value="4"/>
</dbReference>
<dbReference type="SUPFAM" id="SSF53167">
    <property type="entry name" value="Purine and uridine phosphorylases"/>
    <property type="match status" value="1"/>
</dbReference>
<evidence type="ECO:0000313" key="6">
    <source>
        <dbReference type="EMBL" id="PNS21069.1"/>
    </source>
</evidence>
<dbReference type="SUPFAM" id="SSF52540">
    <property type="entry name" value="P-loop containing nucleoside triphosphate hydrolases"/>
    <property type="match status" value="1"/>
</dbReference>
<keyword evidence="7" id="KW-1185">Reference proteome</keyword>
<dbReference type="PROSITE" id="PS50088">
    <property type="entry name" value="ANK_REPEAT"/>
    <property type="match status" value="6"/>
</dbReference>
<dbReference type="SUPFAM" id="SSF48403">
    <property type="entry name" value="Ankyrin repeat"/>
    <property type="match status" value="2"/>
</dbReference>
<dbReference type="GO" id="GO:0016740">
    <property type="term" value="F:transferase activity"/>
    <property type="evidence" value="ECO:0007669"/>
    <property type="project" value="UniProtKB-KW"/>
</dbReference>
<feature type="domain" description="Nephrocystin 3-like N-terminal" evidence="5">
    <location>
        <begin position="316"/>
        <end position="478"/>
    </location>
</feature>
<keyword evidence="6" id="KW-0808">Transferase</keyword>
<dbReference type="InterPro" id="IPR036770">
    <property type="entry name" value="Ankyrin_rpt-contain_sf"/>
</dbReference>
<feature type="repeat" description="ANK" evidence="3">
    <location>
        <begin position="846"/>
        <end position="878"/>
    </location>
</feature>
<evidence type="ECO:0000259" key="5">
    <source>
        <dbReference type="Pfam" id="PF24883"/>
    </source>
</evidence>
<feature type="repeat" description="ANK" evidence="3">
    <location>
        <begin position="1110"/>
        <end position="1142"/>
    </location>
</feature>
<dbReference type="STRING" id="2082308.A0A2K1R1A3"/>
<evidence type="ECO:0000256" key="3">
    <source>
        <dbReference type="PROSITE-ProRule" id="PRU00023"/>
    </source>
</evidence>
<evidence type="ECO:0000313" key="7">
    <source>
        <dbReference type="Proteomes" id="UP000243797"/>
    </source>
</evidence>
<dbReference type="PANTHER" id="PTHR24173">
    <property type="entry name" value="ANKYRIN REPEAT CONTAINING"/>
    <property type="match status" value="1"/>
</dbReference>
<dbReference type="InterPro" id="IPR027417">
    <property type="entry name" value="P-loop_NTPase"/>
</dbReference>
<feature type="repeat" description="ANK" evidence="3">
    <location>
        <begin position="813"/>
        <end position="845"/>
    </location>
</feature>
<sequence>MTITFPNIKVGLMVGIAGGIPSAVRLGDVVVGTPTNDNPGVVQWDLGRAEKAGQFKRIGALNNPPTALLTAASSLETRQAIYGSKAQTYINTMAKDFPHLEAEFCRAESLTDVMAATKSPWDISIWLSVLSSFVRCLAFYALGLDLVFSSDEKPTCSDGPRARGPRVHHGLILSGDQVIKNARLRDILNQRFGGNCLCIEMEAAGLMNDFPCIVIRGICDYADEKKNKIWQKYAATAAAAVARELLQEVQAQHVNEEQPIRSLLEDVHHTIRATRKALVAVSDKLRTDDETRMLDWLTAIDYGPTQSDHLRKRLEGTGNWLLESPAYQDWLSEKGKALFCPGIPGAGKTVLSALVIDHITRKFPESTVAYIFLDHKQQAMQSIEQLLGSLIKQVAAQTVLFPKPVQELHDMHERQRTRPSYTELASALGSVIAAQTDVFIVVDALDECADAEGCRSSLIETILDLKKSLSTRIFATSRFLPDVIEGLKEATTLEIKARDTDVRTYLEAQVQRLPQTLKSDREFCEAIISSVLALTNGMFLLAQLYMTALCSKFTRSAIRRALEDIDRRGSEHTIHSRRRLLDAAYEDAMTRINEQAKDRAELAHRAMSWIVKMERPLTAEELLHALTIEIDSKKLDFDDVPPIATVLTACGGLVYINSEEGLVRFVHQTTYQYLEINSSRWFPQADVAILRACLTYICFDEIDRLHTPRYPLLRNACLHLVDRTQQIAPALPEIMGLLNTPAKVPLVAQAVFDRESQDFLLGMWRYTLHQSGSPYATRPKSVTGLHLAAIMGLANAVVAMVGEDRTPNKADSWGRTALSYAARYGQSSVVEVLVAQGSDIHRGDILNRTPLWWAARYGHLDVITCLVSNGANLESADSDGFSPLLCTLESDQFEAAQLLHDKGALLDCHNSKGQNAVWLAAAANNIMAVRWLMSRGVRVHAVDLNGHTPLSKAVELGNAELVHLLLAEVVDIPVGSFEWGIALTLACSKGYSQCVSHLLGHDYKRVNTTYSDDVIPSEMSYYPRDIVRRMFDNNSGLLDAKALYLRNALLCAVQQQRPDIVTLLLKAGADPNCSDSFDSPLMAAARHEDGTITNILLRTNKVQVDVRNPFGVTALHRAAVHGSIEQIRILVGAGAEIYTSDMDKRTPLMQAAFLGQTDHVRTLLEYDDAGIDMCDLDGKTALALACEEGHAETVRLLHSYGALVDAIDTLGRSPLIAAIQQFSGHGNNNAGDTSEIARFLIFTAGADVHIRDAEGQTAMSIAKEGGLEVIVKMLENAETG</sequence>
<dbReference type="PANTHER" id="PTHR24173:SF74">
    <property type="entry name" value="ANKYRIN REPEAT DOMAIN-CONTAINING PROTEIN 16"/>
    <property type="match status" value="1"/>
</dbReference>
<dbReference type="PROSITE" id="PS50297">
    <property type="entry name" value="ANK_REP_REGION"/>
    <property type="match status" value="5"/>
</dbReference>
<dbReference type="Proteomes" id="UP000243797">
    <property type="component" value="Unassembled WGS sequence"/>
</dbReference>
<dbReference type="OrthoDB" id="1577640at2759"/>
<feature type="repeat" description="ANK" evidence="3">
    <location>
        <begin position="945"/>
        <end position="977"/>
    </location>
</feature>
<dbReference type="Pfam" id="PF00023">
    <property type="entry name" value="Ank"/>
    <property type="match status" value="2"/>
</dbReference>
<dbReference type="SMART" id="SM00248">
    <property type="entry name" value="ANK"/>
    <property type="match status" value="13"/>
</dbReference>
<dbReference type="Pfam" id="PF24883">
    <property type="entry name" value="NPHP3_N"/>
    <property type="match status" value="1"/>
</dbReference>
<keyword evidence="1" id="KW-0677">Repeat</keyword>
<feature type="repeat" description="ANK" evidence="3">
    <location>
        <begin position="1044"/>
        <end position="1076"/>
    </location>
</feature>
<dbReference type="Pfam" id="PF22939">
    <property type="entry name" value="WHD_GPIID"/>
    <property type="match status" value="1"/>
</dbReference>
<dbReference type="GO" id="GO:0009116">
    <property type="term" value="P:nucleoside metabolic process"/>
    <property type="evidence" value="ECO:0007669"/>
    <property type="project" value="InterPro"/>
</dbReference>
<protein>
    <submittedName>
        <fullName evidence="6">Palmitoyltransferase akr1</fullName>
    </submittedName>
</protein>
<dbReference type="InterPro" id="IPR054471">
    <property type="entry name" value="GPIID_WHD"/>
</dbReference>
<accession>A0A2K1R1A3</accession>
<dbReference type="InParanoid" id="A0A2K1R1A3"/>
<dbReference type="PRINTS" id="PR01415">
    <property type="entry name" value="ANKYRIN"/>
</dbReference>
<gene>
    <name evidence="6" type="ORF">CAC42_3406</name>
</gene>
<organism evidence="6 7">
    <name type="scientific">Sphaceloma murrayae</name>
    <dbReference type="NCBI Taxonomy" id="2082308"/>
    <lineage>
        <taxon>Eukaryota</taxon>
        <taxon>Fungi</taxon>
        <taxon>Dikarya</taxon>
        <taxon>Ascomycota</taxon>
        <taxon>Pezizomycotina</taxon>
        <taxon>Dothideomycetes</taxon>
        <taxon>Dothideomycetidae</taxon>
        <taxon>Myriangiales</taxon>
        <taxon>Elsinoaceae</taxon>
        <taxon>Sphaceloma</taxon>
    </lineage>
</organism>
<keyword evidence="2 3" id="KW-0040">ANK repeat</keyword>